<feature type="region of interest" description="Disordered" evidence="1">
    <location>
        <begin position="147"/>
        <end position="167"/>
    </location>
</feature>
<evidence type="ECO:0000313" key="2">
    <source>
        <dbReference type="EMBL" id="MBB5159322.1"/>
    </source>
</evidence>
<sequence>MSASCAIPARWRTAPVLWPWGHGRSESTMVFRGYAQALADCSQQSVSAHEPAQRGLGCVGIVCGEFLARLVLSDCLGSDSQPLQQSTMNVLALVLPGQEPTGHRMHILGTDIDRCGWSRLWRGGERSWITGHTATVDSIKTIARSPNKTSRADEVSPFEAKRSTATSSSTCTTTLRRRNACRRRLLGPLQEIPKQARQSEVLLRRPVAVLARAYE</sequence>
<protein>
    <submittedName>
        <fullName evidence="2">Uncharacterized protein</fullName>
    </submittedName>
</protein>
<evidence type="ECO:0000256" key="1">
    <source>
        <dbReference type="SAM" id="MobiDB-lite"/>
    </source>
</evidence>
<name>A0A840Q9W1_9PSEU</name>
<feature type="compositionally biased region" description="Basic and acidic residues" evidence="1">
    <location>
        <begin position="150"/>
        <end position="162"/>
    </location>
</feature>
<proteinExistence type="predicted"/>
<accession>A0A840Q9W1</accession>
<organism evidence="2 3">
    <name type="scientific">Saccharopolyspora phatthalungensis</name>
    <dbReference type="NCBI Taxonomy" id="664693"/>
    <lineage>
        <taxon>Bacteria</taxon>
        <taxon>Bacillati</taxon>
        <taxon>Actinomycetota</taxon>
        <taxon>Actinomycetes</taxon>
        <taxon>Pseudonocardiales</taxon>
        <taxon>Pseudonocardiaceae</taxon>
        <taxon>Saccharopolyspora</taxon>
    </lineage>
</organism>
<dbReference type="Proteomes" id="UP000584374">
    <property type="component" value="Unassembled WGS sequence"/>
</dbReference>
<comment type="caution">
    <text evidence="2">The sequence shown here is derived from an EMBL/GenBank/DDBJ whole genome shotgun (WGS) entry which is preliminary data.</text>
</comment>
<dbReference type="AlphaFoldDB" id="A0A840Q9W1"/>
<dbReference type="EMBL" id="JACHIW010000002">
    <property type="protein sequence ID" value="MBB5159322.1"/>
    <property type="molecule type" value="Genomic_DNA"/>
</dbReference>
<reference evidence="2 3" key="1">
    <citation type="submission" date="2020-08" db="EMBL/GenBank/DDBJ databases">
        <title>Sequencing the genomes of 1000 actinobacteria strains.</title>
        <authorList>
            <person name="Klenk H.-P."/>
        </authorList>
    </citation>
    <scope>NUCLEOTIDE SEQUENCE [LARGE SCALE GENOMIC DNA]</scope>
    <source>
        <strain evidence="2 3">DSM 45584</strain>
    </source>
</reference>
<keyword evidence="3" id="KW-1185">Reference proteome</keyword>
<gene>
    <name evidence="2" type="ORF">BJ970_006921</name>
</gene>
<evidence type="ECO:0000313" key="3">
    <source>
        <dbReference type="Proteomes" id="UP000584374"/>
    </source>
</evidence>